<dbReference type="STRING" id="1618545.US53_C0035G0009"/>
<keyword evidence="3" id="KW-0694">RNA-binding</keyword>
<dbReference type="GO" id="GO:0005737">
    <property type="term" value="C:cytoplasm"/>
    <property type="evidence" value="ECO:0007669"/>
    <property type="project" value="UniProtKB-ARBA"/>
</dbReference>
<dbReference type="SUPFAM" id="SSF54995">
    <property type="entry name" value="Ribosomal protein S6"/>
    <property type="match status" value="1"/>
</dbReference>
<organism evidence="4 5">
    <name type="scientific">Candidatus Woesebacteria bacterium GW2011_GWA1_37_7</name>
    <dbReference type="NCBI Taxonomy" id="1618545"/>
    <lineage>
        <taxon>Bacteria</taxon>
        <taxon>Candidatus Woeseibacteriota</taxon>
    </lineage>
</organism>
<evidence type="ECO:0000256" key="2">
    <source>
        <dbReference type="ARBA" id="ARBA00035294"/>
    </source>
</evidence>
<dbReference type="GO" id="GO:0006412">
    <property type="term" value="P:translation"/>
    <property type="evidence" value="ECO:0007669"/>
    <property type="project" value="UniProtKB-UniRule"/>
</dbReference>
<sequence length="94" mass="10953">MKDYELTIVLPGKFTPAKKKAVQERIEKLIKTFKGSVDKTNDWGVLDLSYKILGNTTGIFLNYDLKLEGKMVREVETKLKMEEDIIRYLLVRKD</sequence>
<keyword evidence="3" id="KW-0687">Ribonucleoprotein</keyword>
<dbReference type="HAMAP" id="MF_00360">
    <property type="entry name" value="Ribosomal_bS6"/>
    <property type="match status" value="1"/>
</dbReference>
<dbReference type="Pfam" id="PF01250">
    <property type="entry name" value="Ribosomal_S6"/>
    <property type="match status" value="1"/>
</dbReference>
<dbReference type="NCBIfam" id="TIGR00166">
    <property type="entry name" value="S6"/>
    <property type="match status" value="1"/>
</dbReference>
<dbReference type="GO" id="GO:0003735">
    <property type="term" value="F:structural constituent of ribosome"/>
    <property type="evidence" value="ECO:0007669"/>
    <property type="project" value="InterPro"/>
</dbReference>
<dbReference type="CDD" id="cd00473">
    <property type="entry name" value="bS6"/>
    <property type="match status" value="1"/>
</dbReference>
<evidence type="ECO:0000313" key="5">
    <source>
        <dbReference type="Proteomes" id="UP000034591"/>
    </source>
</evidence>
<name>A0A0G0K8C3_9BACT</name>
<dbReference type="InterPro" id="IPR000529">
    <property type="entry name" value="Ribosomal_bS6"/>
</dbReference>
<evidence type="ECO:0000256" key="1">
    <source>
        <dbReference type="ARBA" id="ARBA00009512"/>
    </source>
</evidence>
<accession>A0A0G0K8C3</accession>
<proteinExistence type="inferred from homology"/>
<reference evidence="4 5" key="1">
    <citation type="journal article" date="2015" name="Nature">
        <title>rRNA introns, odd ribosomes, and small enigmatic genomes across a large radiation of phyla.</title>
        <authorList>
            <person name="Brown C.T."/>
            <person name="Hug L.A."/>
            <person name="Thomas B.C."/>
            <person name="Sharon I."/>
            <person name="Castelle C.J."/>
            <person name="Singh A."/>
            <person name="Wilkins M.J."/>
            <person name="Williams K.H."/>
            <person name="Banfield J.F."/>
        </authorList>
    </citation>
    <scope>NUCLEOTIDE SEQUENCE [LARGE SCALE GENOMIC DNA]</scope>
</reference>
<dbReference type="InterPro" id="IPR035980">
    <property type="entry name" value="Ribosomal_bS6_sf"/>
</dbReference>
<evidence type="ECO:0000313" key="4">
    <source>
        <dbReference type="EMBL" id="KKQ36856.1"/>
    </source>
</evidence>
<dbReference type="GO" id="GO:0070181">
    <property type="term" value="F:small ribosomal subunit rRNA binding"/>
    <property type="evidence" value="ECO:0007669"/>
    <property type="project" value="TreeGrafter"/>
</dbReference>
<comment type="function">
    <text evidence="3">Binds together with bS18 to 16S ribosomal RNA.</text>
</comment>
<protein>
    <recommendedName>
        <fullName evidence="2 3">Small ribosomal subunit protein bS6</fullName>
    </recommendedName>
</protein>
<gene>
    <name evidence="3" type="primary">rpsF</name>
    <name evidence="4" type="ORF">US53_C0035G0009</name>
</gene>
<dbReference type="EMBL" id="LBTI01000035">
    <property type="protein sequence ID" value="KKQ36856.1"/>
    <property type="molecule type" value="Genomic_DNA"/>
</dbReference>
<dbReference type="GO" id="GO:0005840">
    <property type="term" value="C:ribosome"/>
    <property type="evidence" value="ECO:0007669"/>
    <property type="project" value="UniProtKB-KW"/>
</dbReference>
<keyword evidence="3" id="KW-0699">rRNA-binding</keyword>
<dbReference type="PANTHER" id="PTHR21011:SF1">
    <property type="entry name" value="SMALL RIBOSOMAL SUBUNIT PROTEIN BS6M"/>
    <property type="match status" value="1"/>
</dbReference>
<dbReference type="AlphaFoldDB" id="A0A0G0K8C3"/>
<dbReference type="InterPro" id="IPR020814">
    <property type="entry name" value="Ribosomal_S6_plastid/chlpt"/>
</dbReference>
<dbReference type="GO" id="GO:1990904">
    <property type="term" value="C:ribonucleoprotein complex"/>
    <property type="evidence" value="ECO:0007669"/>
    <property type="project" value="UniProtKB-KW"/>
</dbReference>
<dbReference type="PANTHER" id="PTHR21011">
    <property type="entry name" value="MITOCHONDRIAL 28S RIBOSOMAL PROTEIN S6"/>
    <property type="match status" value="1"/>
</dbReference>
<dbReference type="InterPro" id="IPR014717">
    <property type="entry name" value="Transl_elong_EF1B/ribsomal_bS6"/>
</dbReference>
<dbReference type="Gene3D" id="3.30.70.60">
    <property type="match status" value="1"/>
</dbReference>
<keyword evidence="3 4" id="KW-0689">Ribosomal protein</keyword>
<comment type="caution">
    <text evidence="4">The sequence shown here is derived from an EMBL/GenBank/DDBJ whole genome shotgun (WGS) entry which is preliminary data.</text>
</comment>
<evidence type="ECO:0000256" key="3">
    <source>
        <dbReference type="HAMAP-Rule" id="MF_00360"/>
    </source>
</evidence>
<dbReference type="Proteomes" id="UP000034591">
    <property type="component" value="Unassembled WGS sequence"/>
</dbReference>
<comment type="similarity">
    <text evidence="1 3">Belongs to the bacterial ribosomal protein bS6 family.</text>
</comment>